<dbReference type="InterPro" id="IPR036390">
    <property type="entry name" value="WH_DNA-bd_sf"/>
</dbReference>
<dbReference type="InterPro" id="IPR029071">
    <property type="entry name" value="Ubiquitin-like_domsf"/>
</dbReference>
<protein>
    <submittedName>
        <fullName evidence="7">RPGF5 factor</fullName>
    </submittedName>
</protein>
<dbReference type="GO" id="GO:0007265">
    <property type="term" value="P:Ras protein signal transduction"/>
    <property type="evidence" value="ECO:0007669"/>
    <property type="project" value="TreeGrafter"/>
</dbReference>
<evidence type="ECO:0000259" key="6">
    <source>
        <dbReference type="PROSITE" id="PS50212"/>
    </source>
</evidence>
<feature type="non-terminal residue" evidence="7">
    <location>
        <position position="816"/>
    </location>
</feature>
<dbReference type="GO" id="GO:0005886">
    <property type="term" value="C:plasma membrane"/>
    <property type="evidence" value="ECO:0007669"/>
    <property type="project" value="TreeGrafter"/>
</dbReference>
<dbReference type="Pfam" id="PF00610">
    <property type="entry name" value="DEP"/>
    <property type="match status" value="1"/>
</dbReference>
<dbReference type="SMART" id="SM00147">
    <property type="entry name" value="RasGEF"/>
    <property type="match status" value="1"/>
</dbReference>
<evidence type="ECO:0000256" key="2">
    <source>
        <dbReference type="PROSITE-ProRule" id="PRU00168"/>
    </source>
</evidence>
<evidence type="ECO:0000256" key="3">
    <source>
        <dbReference type="SAM" id="Phobius"/>
    </source>
</evidence>
<keyword evidence="3" id="KW-0472">Membrane</keyword>
<dbReference type="InterPro" id="IPR001895">
    <property type="entry name" value="RASGEF_cat_dom"/>
</dbReference>
<evidence type="ECO:0000313" key="7">
    <source>
        <dbReference type="EMBL" id="NXE22588.1"/>
    </source>
</evidence>
<keyword evidence="1 2" id="KW-0344">Guanine-nucleotide releasing factor</keyword>
<dbReference type="PROSITE" id="PS50009">
    <property type="entry name" value="RASGEF_CAT"/>
    <property type="match status" value="1"/>
</dbReference>
<dbReference type="InterPro" id="IPR036388">
    <property type="entry name" value="WH-like_DNA-bd_sf"/>
</dbReference>
<dbReference type="EMBL" id="VWPR01000365">
    <property type="protein sequence ID" value="NXE22588.1"/>
    <property type="molecule type" value="Genomic_DNA"/>
</dbReference>
<feature type="non-terminal residue" evidence="7">
    <location>
        <position position="1"/>
    </location>
</feature>
<dbReference type="SUPFAM" id="SSF54236">
    <property type="entry name" value="Ubiquitin-like"/>
    <property type="match status" value="1"/>
</dbReference>
<dbReference type="SMART" id="SM00229">
    <property type="entry name" value="RasGEFN"/>
    <property type="match status" value="1"/>
</dbReference>
<sequence length="816" mass="94229">QTLSRRISNPYLETPSNKIYGESSSCAGRALRNIFTLQASDLIKDRVYLTGICRRSCVGSELVDWLLEQCPFVKCRSTAAGVWQLLLDMGIILSVDRQLYFQDTHAFYQFSADECNYLFCEFEKEEGWKNGVKLLLQLLPLSPPRIDMCNLPDQKIEDTAETNAEILARLTSAVQRELAAVIALKARKSGECGSFKVEIRGSVMSWDCGFKYLFALSPTLKAGVLCKLQGRDDIGRIELVQKLTRENCQFLQADRKPPEKAEQVRYFLFGFFGSFCLMHSVCFGLGMGEGGILFLPCTLTGVDTLFLLSVICSTLGFFFLSSSAETLLDDFLLTYTVFMTTDDLCQALLRQYPFMKCCITRGHTNHQGKEDNSDVSCRKRKVLHLVSQWTALYKDWLHEDEHLKQFLKTIYRNVLDDVYEYPILEKELKEFQKILGMHRRHTVDEYSPHRKNKTFFHQFSLKENWLQHRGTMNETEEIFCRVYITEHSYVSVKAQVSSSAQEILKIVAEKIQYPEEELALVTVTFSGEKHELQPNDLAISKSFESSSRMFVYRKDLTDSLNPFAENEELQQRSVRILGINTWDLALELTNFDWSLFNAIHEQELIYFTFSRQGSAENTENLSLLLQRCNEVQLWVATEILLCNQLCKRVQLVKKFIKIAAHCKAQRNLNSFFAIVMGLNTASVSRLSQTWEKIPGKFKKLFTELESLTDPSLNHKAYRDAFKKMKSPKIPFMPLLLKDVTFIHEGNKTFLDNLVNFEKLHMIADTVRSLRHCRNNQFGNEVPSKEHHELKPYVHHLHVIDNQQALFELSHRIEPRV</sequence>
<feature type="domain" description="Ras-GEF" evidence="4">
    <location>
        <begin position="580"/>
        <end position="815"/>
    </location>
</feature>
<dbReference type="CDD" id="cd00155">
    <property type="entry name" value="RasGEF"/>
    <property type="match status" value="1"/>
</dbReference>
<evidence type="ECO:0000259" key="5">
    <source>
        <dbReference type="PROSITE" id="PS50186"/>
    </source>
</evidence>
<feature type="domain" description="DEP" evidence="5">
    <location>
        <begin position="43"/>
        <end position="112"/>
    </location>
</feature>
<dbReference type="PROSITE" id="PS50186">
    <property type="entry name" value="DEP"/>
    <property type="match status" value="1"/>
</dbReference>
<dbReference type="InterPro" id="IPR008937">
    <property type="entry name" value="Ras-like_GEF"/>
</dbReference>
<gene>
    <name evidence="7" type="primary">Rapgef5</name>
    <name evidence="7" type="ORF">ARDKOR_R02196</name>
</gene>
<keyword evidence="3" id="KW-1133">Transmembrane helix</keyword>
<dbReference type="InterPro" id="IPR036964">
    <property type="entry name" value="RASGEF_cat_dom_sf"/>
</dbReference>
<keyword evidence="3" id="KW-0812">Transmembrane</keyword>
<dbReference type="PANTHER" id="PTHR23113">
    <property type="entry name" value="GUANINE NUCLEOTIDE EXCHANGE FACTOR"/>
    <property type="match status" value="1"/>
</dbReference>
<dbReference type="Proteomes" id="UP000560386">
    <property type="component" value="Unassembled WGS sequence"/>
</dbReference>
<evidence type="ECO:0000313" key="8">
    <source>
        <dbReference type="Proteomes" id="UP000560386"/>
    </source>
</evidence>
<feature type="transmembrane region" description="Helical" evidence="3">
    <location>
        <begin position="293"/>
        <end position="320"/>
    </location>
</feature>
<dbReference type="PROSITE" id="PS50212">
    <property type="entry name" value="RASGEF_NTER"/>
    <property type="match status" value="1"/>
</dbReference>
<proteinExistence type="predicted"/>
<evidence type="ECO:0000259" key="4">
    <source>
        <dbReference type="PROSITE" id="PS50009"/>
    </source>
</evidence>
<dbReference type="CDD" id="cd06224">
    <property type="entry name" value="REM"/>
    <property type="match status" value="1"/>
</dbReference>
<dbReference type="SUPFAM" id="SSF48366">
    <property type="entry name" value="Ras GEF"/>
    <property type="match status" value="1"/>
</dbReference>
<dbReference type="InterPro" id="IPR000651">
    <property type="entry name" value="Ras-like_Gua-exchang_fac_N"/>
</dbReference>
<dbReference type="Gene3D" id="1.10.10.10">
    <property type="entry name" value="Winged helix-like DNA-binding domain superfamily/Winged helix DNA-binding domain"/>
    <property type="match status" value="1"/>
</dbReference>
<dbReference type="Pfam" id="PF00618">
    <property type="entry name" value="RasGEF_N"/>
    <property type="match status" value="1"/>
</dbReference>
<dbReference type="InterPro" id="IPR019804">
    <property type="entry name" value="Ras_G-nucl-exch_fac_CS"/>
</dbReference>
<dbReference type="Pfam" id="PF00617">
    <property type="entry name" value="RasGEF"/>
    <property type="match status" value="1"/>
</dbReference>
<dbReference type="InterPro" id="IPR023578">
    <property type="entry name" value="Ras_GEF_dom_sf"/>
</dbReference>
<dbReference type="AlphaFoldDB" id="A0A7K8KZT0"/>
<evidence type="ECO:0000256" key="1">
    <source>
        <dbReference type="ARBA" id="ARBA00022658"/>
    </source>
</evidence>
<accession>A0A7K8KZT0</accession>
<feature type="domain" description="N-terminal Ras-GEF" evidence="6">
    <location>
        <begin position="295"/>
        <end position="436"/>
    </location>
</feature>
<dbReference type="Gene3D" id="1.10.840.10">
    <property type="entry name" value="Ras guanine-nucleotide exchange factors catalytic domain"/>
    <property type="match status" value="1"/>
</dbReference>
<dbReference type="Gene3D" id="1.20.870.10">
    <property type="entry name" value="Son of sevenless (SoS) protein Chain: S domain 1"/>
    <property type="match status" value="1"/>
</dbReference>
<comment type="caution">
    <text evidence="7">The sequence shown here is derived from an EMBL/GenBank/DDBJ whole genome shotgun (WGS) entry which is preliminary data.</text>
</comment>
<dbReference type="Gene3D" id="3.10.20.90">
    <property type="entry name" value="Phosphatidylinositol 3-kinase Catalytic Subunit, Chain A, domain 1"/>
    <property type="match status" value="1"/>
</dbReference>
<dbReference type="PANTHER" id="PTHR23113:SF26">
    <property type="entry name" value="RAP GUANINE NUCLEOTIDE EXCHANGE FACTOR 5"/>
    <property type="match status" value="1"/>
</dbReference>
<name>A0A7K8KZT0_9AVES</name>
<dbReference type="SUPFAM" id="SSF46785">
    <property type="entry name" value="Winged helix' DNA-binding domain"/>
    <property type="match status" value="1"/>
</dbReference>
<dbReference type="FunFam" id="1.10.840.10:FF:000002">
    <property type="entry name" value="Rap guanine nucleotide exchange factor 4"/>
    <property type="match status" value="1"/>
</dbReference>
<dbReference type="InterPro" id="IPR000591">
    <property type="entry name" value="DEP_dom"/>
</dbReference>
<dbReference type="GO" id="GO:0005085">
    <property type="term" value="F:guanyl-nucleotide exchange factor activity"/>
    <property type="evidence" value="ECO:0007669"/>
    <property type="project" value="UniProtKB-KW"/>
</dbReference>
<organism evidence="7 8">
    <name type="scientific">Ardeotis kori</name>
    <dbReference type="NCBI Taxonomy" id="89386"/>
    <lineage>
        <taxon>Eukaryota</taxon>
        <taxon>Metazoa</taxon>
        <taxon>Chordata</taxon>
        <taxon>Craniata</taxon>
        <taxon>Vertebrata</taxon>
        <taxon>Euteleostomi</taxon>
        <taxon>Archelosauria</taxon>
        <taxon>Archosauria</taxon>
        <taxon>Dinosauria</taxon>
        <taxon>Saurischia</taxon>
        <taxon>Theropoda</taxon>
        <taxon>Coelurosauria</taxon>
        <taxon>Aves</taxon>
        <taxon>Neognathae</taxon>
        <taxon>Neoaves</taxon>
        <taxon>Otidimorphae</taxon>
        <taxon>Otidiformes</taxon>
        <taxon>Otididae</taxon>
        <taxon>Ardeotis</taxon>
    </lineage>
</organism>
<keyword evidence="8" id="KW-1185">Reference proteome</keyword>
<dbReference type="PROSITE" id="PS00720">
    <property type="entry name" value="RASGEF"/>
    <property type="match status" value="1"/>
</dbReference>
<dbReference type="SMART" id="SM00049">
    <property type="entry name" value="DEP"/>
    <property type="match status" value="1"/>
</dbReference>
<reference evidence="7 8" key="1">
    <citation type="submission" date="2019-09" db="EMBL/GenBank/DDBJ databases">
        <title>Bird 10,000 Genomes (B10K) Project - Family phase.</title>
        <authorList>
            <person name="Zhang G."/>
        </authorList>
    </citation>
    <scope>NUCLEOTIDE SEQUENCE [LARGE SCALE GENOMIC DNA]</scope>
    <source>
        <strain evidence="7">B10K-CU-031-01</strain>
        <tissue evidence="7">Muscle</tissue>
    </source>
</reference>